<dbReference type="SUPFAM" id="SSF55455">
    <property type="entry name" value="SRF-like"/>
    <property type="match status" value="1"/>
</dbReference>
<evidence type="ECO:0000256" key="4">
    <source>
        <dbReference type="ARBA" id="ARBA00023163"/>
    </source>
</evidence>
<evidence type="ECO:0000259" key="7">
    <source>
        <dbReference type="PROSITE" id="PS50066"/>
    </source>
</evidence>
<dbReference type="GO" id="GO:0045944">
    <property type="term" value="P:positive regulation of transcription by RNA polymerase II"/>
    <property type="evidence" value="ECO:0007669"/>
    <property type="project" value="InterPro"/>
</dbReference>
<keyword evidence="4" id="KW-0804">Transcription</keyword>
<evidence type="ECO:0000256" key="2">
    <source>
        <dbReference type="ARBA" id="ARBA00023015"/>
    </source>
</evidence>
<dbReference type="FunFam" id="3.40.1810.10:FF:000007">
    <property type="entry name" value="Transcription factor, MADS-box"/>
    <property type="match status" value="1"/>
</dbReference>
<dbReference type="GO" id="GO:0000978">
    <property type="term" value="F:RNA polymerase II cis-regulatory region sequence-specific DNA binding"/>
    <property type="evidence" value="ECO:0000318"/>
    <property type="project" value="GO_Central"/>
</dbReference>
<dbReference type="EMBL" id="NBSK02000009">
    <property type="protein sequence ID" value="KAJ0185220.1"/>
    <property type="molecule type" value="Genomic_DNA"/>
</dbReference>
<feature type="region of interest" description="Disordered" evidence="6">
    <location>
        <begin position="126"/>
        <end position="175"/>
    </location>
</feature>
<keyword evidence="9" id="KW-1185">Reference proteome</keyword>
<comment type="subcellular location">
    <subcellularLocation>
        <location evidence="1">Nucleus</location>
    </subcellularLocation>
</comment>
<dbReference type="CDD" id="cd00265">
    <property type="entry name" value="MADS_MEF2_like"/>
    <property type="match status" value="1"/>
</dbReference>
<feature type="domain" description="MADS-box" evidence="7">
    <location>
        <begin position="1"/>
        <end position="61"/>
    </location>
</feature>
<dbReference type="Pfam" id="PF00319">
    <property type="entry name" value="SRF-TF"/>
    <property type="match status" value="1"/>
</dbReference>
<name>A0A9R1UDR0_LACSA</name>
<keyword evidence="2" id="KW-0805">Transcription regulation</keyword>
<dbReference type="GO" id="GO:0000981">
    <property type="term" value="F:DNA-binding transcription factor activity, RNA polymerase II-specific"/>
    <property type="evidence" value="ECO:0000318"/>
    <property type="project" value="GO_Central"/>
</dbReference>
<dbReference type="PRINTS" id="PR00404">
    <property type="entry name" value="MADSDOMAIN"/>
</dbReference>
<dbReference type="InterPro" id="IPR033896">
    <property type="entry name" value="MEF2-like_N"/>
</dbReference>
<dbReference type="PROSITE" id="PS50066">
    <property type="entry name" value="MADS_BOX_2"/>
    <property type="match status" value="1"/>
</dbReference>
<dbReference type="GO" id="GO:0005634">
    <property type="term" value="C:nucleus"/>
    <property type="evidence" value="ECO:0007669"/>
    <property type="project" value="UniProtKB-SubCell"/>
</dbReference>
<dbReference type="InterPro" id="IPR050142">
    <property type="entry name" value="MADS-box/MEF2_TF"/>
</dbReference>
<evidence type="ECO:0000313" key="9">
    <source>
        <dbReference type="Proteomes" id="UP000235145"/>
    </source>
</evidence>
<evidence type="ECO:0000313" key="8">
    <source>
        <dbReference type="EMBL" id="KAJ0185220.1"/>
    </source>
</evidence>
<evidence type="ECO:0000256" key="3">
    <source>
        <dbReference type="ARBA" id="ARBA00023125"/>
    </source>
</evidence>
<feature type="compositionally biased region" description="Polar residues" evidence="6">
    <location>
        <begin position="145"/>
        <end position="159"/>
    </location>
</feature>
<dbReference type="InterPro" id="IPR002100">
    <property type="entry name" value="TF_MADSbox"/>
</dbReference>
<evidence type="ECO:0000256" key="6">
    <source>
        <dbReference type="SAM" id="MobiDB-lite"/>
    </source>
</evidence>
<dbReference type="Proteomes" id="UP000235145">
    <property type="component" value="Unassembled WGS sequence"/>
</dbReference>
<dbReference type="PANTHER" id="PTHR48019">
    <property type="entry name" value="SERUM RESPONSE FACTOR HOMOLOG"/>
    <property type="match status" value="1"/>
</dbReference>
<organism evidence="8 9">
    <name type="scientific">Lactuca sativa</name>
    <name type="common">Garden lettuce</name>
    <dbReference type="NCBI Taxonomy" id="4236"/>
    <lineage>
        <taxon>Eukaryota</taxon>
        <taxon>Viridiplantae</taxon>
        <taxon>Streptophyta</taxon>
        <taxon>Embryophyta</taxon>
        <taxon>Tracheophyta</taxon>
        <taxon>Spermatophyta</taxon>
        <taxon>Magnoliopsida</taxon>
        <taxon>eudicotyledons</taxon>
        <taxon>Gunneridae</taxon>
        <taxon>Pentapetalae</taxon>
        <taxon>asterids</taxon>
        <taxon>campanulids</taxon>
        <taxon>Asterales</taxon>
        <taxon>Asteraceae</taxon>
        <taxon>Cichorioideae</taxon>
        <taxon>Cichorieae</taxon>
        <taxon>Lactucinae</taxon>
        <taxon>Lactuca</taxon>
    </lineage>
</organism>
<proteinExistence type="predicted"/>
<protein>
    <recommendedName>
        <fullName evidence="7">MADS-box domain-containing protein</fullName>
    </recommendedName>
</protein>
<sequence length="175" mass="19330">MAREKIKIKKIDNITARQVTFSKRRRGLLKKAQELAVLCDADVALIVFSATGKLFEYSSSSMQEMLGKYKLHSSNNRDKVDDPSLNLELRGQELQGLTIEELEHLETVLEGGLSRVLQTKMMMITNGKRPGTTDNVLNNPEDHGSSPSSVTTHVNSCNSEPPLEDDGSDTSLKLG</sequence>
<dbReference type="PROSITE" id="PS00350">
    <property type="entry name" value="MADS_BOX_1"/>
    <property type="match status" value="1"/>
</dbReference>
<dbReference type="Gene3D" id="3.40.1810.10">
    <property type="entry name" value="Transcription factor, MADS-box"/>
    <property type="match status" value="1"/>
</dbReference>
<accession>A0A9R1UDR0</accession>
<gene>
    <name evidence="8" type="ORF">LSAT_V11C900486990</name>
</gene>
<dbReference type="AlphaFoldDB" id="A0A9R1UDR0"/>
<keyword evidence="5" id="KW-0539">Nucleus</keyword>
<dbReference type="GO" id="GO:0046983">
    <property type="term" value="F:protein dimerization activity"/>
    <property type="evidence" value="ECO:0007669"/>
    <property type="project" value="InterPro"/>
</dbReference>
<keyword evidence="3" id="KW-0238">DNA-binding</keyword>
<comment type="caution">
    <text evidence="8">The sequence shown here is derived from an EMBL/GenBank/DDBJ whole genome shotgun (WGS) entry which is preliminary data.</text>
</comment>
<reference evidence="8 9" key="1">
    <citation type="journal article" date="2017" name="Nat. Commun.">
        <title>Genome assembly with in vitro proximity ligation data and whole-genome triplication in lettuce.</title>
        <authorList>
            <person name="Reyes-Chin-Wo S."/>
            <person name="Wang Z."/>
            <person name="Yang X."/>
            <person name="Kozik A."/>
            <person name="Arikit S."/>
            <person name="Song C."/>
            <person name="Xia L."/>
            <person name="Froenicke L."/>
            <person name="Lavelle D.O."/>
            <person name="Truco M.J."/>
            <person name="Xia R."/>
            <person name="Zhu S."/>
            <person name="Xu C."/>
            <person name="Xu H."/>
            <person name="Xu X."/>
            <person name="Cox K."/>
            <person name="Korf I."/>
            <person name="Meyers B.C."/>
            <person name="Michelmore R.W."/>
        </authorList>
    </citation>
    <scope>NUCLEOTIDE SEQUENCE [LARGE SCALE GENOMIC DNA]</scope>
    <source>
        <strain evidence="9">cv. Salinas</strain>
        <tissue evidence="8">Seedlings</tissue>
    </source>
</reference>
<dbReference type="SMART" id="SM00432">
    <property type="entry name" value="MADS"/>
    <property type="match status" value="1"/>
</dbReference>
<dbReference type="InterPro" id="IPR036879">
    <property type="entry name" value="TF_MADSbox_sf"/>
</dbReference>
<dbReference type="GO" id="GO:0006357">
    <property type="term" value="P:regulation of transcription by RNA polymerase II"/>
    <property type="evidence" value="ECO:0000318"/>
    <property type="project" value="GO_Central"/>
</dbReference>
<evidence type="ECO:0000256" key="5">
    <source>
        <dbReference type="ARBA" id="ARBA00023242"/>
    </source>
</evidence>
<evidence type="ECO:0000256" key="1">
    <source>
        <dbReference type="ARBA" id="ARBA00004123"/>
    </source>
</evidence>